<dbReference type="PANTHER" id="PTHR35564">
    <property type="match status" value="1"/>
</dbReference>
<sequence>MMSMSLINDLKANPHEYDFAQAMRLLMQMAKLSGHKLKLELKAEAMPHGDADDIQYFSFSDHSAKVRIAQQALSGAQGVIPNYIYEELLFALHNDDHALKDFLDVFNQRHFELAAQLELAPHLLVQKELAKEKTDLLKQLANLKHEHGALFQYSLLFAQGHRNLETLEQILNDYFPYQIDVSTKSHERRQLPASSLTRLGQKDDYNSGIGQGFLIGKTCMTYNQHLVVSIQPANRKELHQIHRDTQLASHMRQLIQHYLRDATPISIYLNVKRAYLEKPRLSAQPDQAAKLGEVDCLAPERKPTERIRILLK</sequence>
<evidence type="ECO:0000313" key="2">
    <source>
        <dbReference type="Proteomes" id="UP001219537"/>
    </source>
</evidence>
<dbReference type="InterPro" id="IPR010732">
    <property type="entry name" value="T6SS_TssG-like"/>
</dbReference>
<dbReference type="EMBL" id="CP117988">
    <property type="protein sequence ID" value="WDG09860.1"/>
    <property type="molecule type" value="Genomic_DNA"/>
</dbReference>
<name>A0AAQ3B2G0_9VIBR</name>
<organism evidence="1 2">
    <name type="scientific">Vibrio campbellii</name>
    <dbReference type="NCBI Taxonomy" id="680"/>
    <lineage>
        <taxon>Bacteria</taxon>
        <taxon>Pseudomonadati</taxon>
        <taxon>Pseudomonadota</taxon>
        <taxon>Gammaproteobacteria</taxon>
        <taxon>Vibrionales</taxon>
        <taxon>Vibrionaceae</taxon>
        <taxon>Vibrio</taxon>
    </lineage>
</organism>
<dbReference type="AlphaFoldDB" id="A0AAQ3B2G0"/>
<dbReference type="Pfam" id="PF06996">
    <property type="entry name" value="T6SS_TssG"/>
    <property type="match status" value="1"/>
</dbReference>
<gene>
    <name evidence="1" type="ORF">PUN50_08390</name>
</gene>
<dbReference type="Proteomes" id="UP001219537">
    <property type="component" value="Chromosome 1"/>
</dbReference>
<evidence type="ECO:0000313" key="1">
    <source>
        <dbReference type="EMBL" id="WDG09860.1"/>
    </source>
</evidence>
<reference evidence="1" key="1">
    <citation type="submission" date="2023-02" db="EMBL/GenBank/DDBJ databases">
        <title>Isolation, identification, and genome analysis of Vibrio campbellii in the Penaeus vannamei larvae stage.</title>
        <authorList>
            <person name="Huang T."/>
            <person name="Zhang B."/>
        </authorList>
    </citation>
    <scope>NUCLEOTIDE SEQUENCE</scope>
    <source>
        <strain evidence="1">20220413_1</strain>
    </source>
</reference>
<dbReference type="PANTHER" id="PTHR35564:SF3">
    <property type="entry name" value="TYPE VI SECRETION SYSTEM BASEPLATE SUBUNIT TSSG"/>
    <property type="match status" value="1"/>
</dbReference>
<dbReference type="RefSeq" id="WP_274291214.1">
    <property type="nucleotide sequence ID" value="NZ_CP117988.1"/>
</dbReference>
<protein>
    <submittedName>
        <fullName evidence="1">Type VI secretion system baseplate subunit TssG</fullName>
    </submittedName>
</protein>
<accession>A0AAQ3B2G0</accession>
<proteinExistence type="predicted"/>